<dbReference type="GO" id="GO:0008237">
    <property type="term" value="F:metallopeptidase activity"/>
    <property type="evidence" value="ECO:0007669"/>
    <property type="project" value="UniProtKB-KW"/>
</dbReference>
<dbReference type="Pfam" id="PF13519">
    <property type="entry name" value="VWA_2"/>
    <property type="match status" value="1"/>
</dbReference>
<dbReference type="InterPro" id="IPR051266">
    <property type="entry name" value="CLCR"/>
</dbReference>
<name>A0AAD1WL43_PELCU</name>
<dbReference type="PANTHER" id="PTHR10579:SF169">
    <property type="entry name" value="CALCIUM-ACTIVATED CHLORIDE CHANNEL REGULATOR 1"/>
    <property type="match status" value="1"/>
</dbReference>
<keyword evidence="6" id="KW-0378">Hydrolase</keyword>
<keyword evidence="3" id="KW-0645">Protease</keyword>
<reference evidence="12" key="1">
    <citation type="submission" date="2022-03" db="EMBL/GenBank/DDBJ databases">
        <authorList>
            <person name="Alioto T."/>
            <person name="Alioto T."/>
            <person name="Gomez Garrido J."/>
        </authorList>
    </citation>
    <scope>NUCLEOTIDE SEQUENCE</scope>
</reference>
<dbReference type="PROSITE" id="PS50234">
    <property type="entry name" value="VWFA"/>
    <property type="match status" value="2"/>
</dbReference>
<keyword evidence="2" id="KW-0813">Transport</keyword>
<dbReference type="SUPFAM" id="SSF53300">
    <property type="entry name" value="vWA-like"/>
    <property type="match status" value="2"/>
</dbReference>
<organism evidence="12 13">
    <name type="scientific">Pelobates cultripes</name>
    <name type="common">Western spadefoot toad</name>
    <dbReference type="NCBI Taxonomy" id="61616"/>
    <lineage>
        <taxon>Eukaryota</taxon>
        <taxon>Metazoa</taxon>
        <taxon>Chordata</taxon>
        <taxon>Craniata</taxon>
        <taxon>Vertebrata</taxon>
        <taxon>Euteleostomi</taxon>
        <taxon>Amphibia</taxon>
        <taxon>Batrachia</taxon>
        <taxon>Anura</taxon>
        <taxon>Pelobatoidea</taxon>
        <taxon>Pelobatidae</taxon>
        <taxon>Pelobates</taxon>
    </lineage>
</organism>
<dbReference type="Gene3D" id="3.40.50.410">
    <property type="entry name" value="von Willebrand factor, type A domain"/>
    <property type="match status" value="2"/>
</dbReference>
<evidence type="ECO:0000256" key="3">
    <source>
        <dbReference type="ARBA" id="ARBA00022670"/>
    </source>
</evidence>
<dbReference type="SMART" id="SM00327">
    <property type="entry name" value="VWA"/>
    <property type="match status" value="2"/>
</dbReference>
<sequence length="1790" mass="198375">MCLKENGYENLLIAINPQVPENVQIINSIKNMVTDASLFLFNATKRRFYYRDVKILIPLTWESHNYRRPKHEVYEKANVIINKPNFNHGNDPYTLQYEGCGKEGRYIHFTPDFLIEDSLLSVYGPREKVFVHEWAHLRWGVFDEYNYEVPFYVSVENKIKATRCSSEISGVYICKETSCLDGECMIDPQTGSLAEGCMFLVNSTQSQKTTASIMYMPALSSVVDFCDKNTHDLESPNMQNKMCNYRSTWEVIMDSADYVSTLPMADDVYPPPPNFSLLQTRHRVICLVLDVSSNMATGDRIHRLHQAAALFILHFVEVGSHLAIVTYNETAEIRSPLRQIDHDDVRRNLTSNLPNTASGESYICKGILSGLQTWYKDASGNAYGTEIILVSGGRDENLDICFSQVLLSGSVIHTIAIGPSADSELECLSEMTGGSAFFASGNMVSDSLIGAFTEISTSNGDHTHKFAKLFLASNVIRAEDQLMGSVYIDGTVGINTLFIITWQASALPDVIIEDPTGNIYNSENLETDTYSQVAYFILPETSQVGEWKYTIINTLNSSQVFDILVTSRPAPNNIPLVIHVFTNTNTVTFPNPMVIFAEIKQGYSAILGVNMTAVIESEFGNLIIITLTDDGTGADAVKDDGIYSRYVFSFMHSGRYTLKIHAQSNNNASSIRHSKSHTMYVPGYIENDTIRMNPLRSIFSGEIETLPEIFIRTIFSESFKVKNISQDSVVDLFPPCTIVDLEAKLENDYVILSWTAPGDNYDQGIASSYEIRMSTNPLNLREHFDTAIPINTSSLIPKTAGSKEHFSFLLHSEEKENGSISYFGIRTRDNSSLMSDISNLAQRSSCQFHLVPTCTDMALTKLQMKVKATVQKLTQTACTFNFNLRLAFQVFSATESSMVKLVDGGYEDIVFAIDPRLEEDVKVIEKIQETVKEASSYLFYATKKRLYIKSAKILLPITWSWKNYTKRQTESYDKADIIIANPYLKYGDDPYTLQYGGCGEPGRYIHLTPTFLLDDNLLSIYGPRGRVLVHEWAHLRWGVFDEYNYDKPYYISGERKVEATRCSTDILGENIKHPGKCQGDCKVTACNFDPDTGLYEEGCVFVPLKNQLAKESIMYMQALPSVSEFCNESNHNIEAPTLQNRMCNFRSSWDVIKNSTDISSTAPLNITKIPLPTFSLLQYRDRVVTLVLDVSGSMAGDRIQRLYQAAEVFIIQIIEEGSYVGIVTFSGTASVTSPLTQIVSKEQRLKLKSLLPITATGGTNICAGILSGIEVNKKLDGTSHGSEIVLLSDGEDNFDTTRCFPEILSSGATLYFIALGPNATKSLNSIIPVTGGFIYLATDRVDTNGLIDAFSDISSGNGNISQQVVQLESTGQSLESKECLNGTVFFDRTVGNETFFLVTWQINALSINLQSPNRAIYTALNFTTGTTSKSSRLQIPGTAETGAWSYSLCNLGASKQVVGFVVNSMVVDANVPPVTVKAHMNVDTNSYPNPMVVYASVSQGLLPVKGAKVIATIESAAGISDDLELFDNGAGIAMVEFKEKNDGIYSRYFTDFKANGRYSLKVRVEGVKNRSRLAVPASKALYTYGYIENGTVSMNPPRPVFSDDNLNIGEFSRTASGGAFEVINIPSSMPYDIYKPEKITDLAAKIEGQKIVLSWTATGDDLDKGNASRYDLRMNTDIRELRNNFNASSPVNISSMTPQPAGSSETFSFVPENVVIKNGSIFYFAIVAIDKVSQISDLSNIAQAALFIPPTPAPAVTTRTTTVTTKNASSKPVSISVTVLLFNFFFNMHV</sequence>
<proteinExistence type="inferred from homology"/>
<protein>
    <submittedName>
        <fullName evidence="12">Epithelial chloride channel -like</fullName>
    </submittedName>
</protein>
<evidence type="ECO:0000256" key="1">
    <source>
        <dbReference type="ARBA" id="ARBA00006398"/>
    </source>
</evidence>
<dbReference type="InterPro" id="IPR013642">
    <property type="entry name" value="CLCA_N"/>
</dbReference>
<keyword evidence="10" id="KW-0868">Chloride</keyword>
<dbReference type="InterPro" id="IPR004727">
    <property type="entry name" value="CLCA_chordata"/>
</dbReference>
<feature type="domain" description="VWFA" evidence="11">
    <location>
        <begin position="284"/>
        <end position="455"/>
    </location>
</feature>
<gene>
    <name evidence="12" type="ORF">PECUL_23A014264</name>
</gene>
<dbReference type="GO" id="GO:0005229">
    <property type="term" value="F:intracellularly calcium-gated chloride channel activity"/>
    <property type="evidence" value="ECO:0007669"/>
    <property type="project" value="InterPro"/>
</dbReference>
<evidence type="ECO:0000256" key="8">
    <source>
        <dbReference type="ARBA" id="ARBA00023049"/>
    </source>
</evidence>
<evidence type="ECO:0000256" key="2">
    <source>
        <dbReference type="ARBA" id="ARBA00022448"/>
    </source>
</evidence>
<evidence type="ECO:0000256" key="9">
    <source>
        <dbReference type="ARBA" id="ARBA00023180"/>
    </source>
</evidence>
<dbReference type="NCBIfam" id="NF041940">
    <property type="entry name" value="choice_anch_X"/>
    <property type="match status" value="1"/>
</dbReference>
<keyword evidence="5" id="KW-0732">Signal</keyword>
<evidence type="ECO:0000256" key="5">
    <source>
        <dbReference type="ARBA" id="ARBA00022729"/>
    </source>
</evidence>
<dbReference type="NCBIfam" id="TIGR00868">
    <property type="entry name" value="hCaCC"/>
    <property type="match status" value="2"/>
</dbReference>
<dbReference type="GO" id="GO:0005886">
    <property type="term" value="C:plasma membrane"/>
    <property type="evidence" value="ECO:0007669"/>
    <property type="project" value="TreeGrafter"/>
</dbReference>
<dbReference type="GO" id="GO:0006508">
    <property type="term" value="P:proteolysis"/>
    <property type="evidence" value="ECO:0007669"/>
    <property type="project" value="UniProtKB-KW"/>
</dbReference>
<feature type="domain" description="VWFA" evidence="11">
    <location>
        <begin position="1183"/>
        <end position="1353"/>
    </location>
</feature>
<dbReference type="PANTHER" id="PTHR10579">
    <property type="entry name" value="CALCIUM-ACTIVATED CHLORIDE CHANNEL REGULATOR"/>
    <property type="match status" value="1"/>
</dbReference>
<keyword evidence="7" id="KW-0862">Zinc</keyword>
<keyword evidence="9" id="KW-0325">Glycoprotein</keyword>
<dbReference type="EMBL" id="OW240919">
    <property type="protein sequence ID" value="CAH2311852.1"/>
    <property type="molecule type" value="Genomic_DNA"/>
</dbReference>
<evidence type="ECO:0000313" key="12">
    <source>
        <dbReference type="EMBL" id="CAH2311852.1"/>
    </source>
</evidence>
<dbReference type="InterPro" id="IPR036465">
    <property type="entry name" value="vWFA_dom_sf"/>
</dbReference>
<comment type="similarity">
    <text evidence="1">Belongs to the CLCR family.</text>
</comment>
<dbReference type="GO" id="GO:0046872">
    <property type="term" value="F:metal ion binding"/>
    <property type="evidence" value="ECO:0007669"/>
    <property type="project" value="UniProtKB-KW"/>
</dbReference>
<dbReference type="Proteomes" id="UP001295444">
    <property type="component" value="Chromosome 08"/>
</dbReference>
<dbReference type="CDD" id="cd00198">
    <property type="entry name" value="vWFA"/>
    <property type="match status" value="2"/>
</dbReference>
<evidence type="ECO:0000256" key="7">
    <source>
        <dbReference type="ARBA" id="ARBA00022833"/>
    </source>
</evidence>
<evidence type="ECO:0000256" key="6">
    <source>
        <dbReference type="ARBA" id="ARBA00022801"/>
    </source>
</evidence>
<dbReference type="Pfam" id="PF00092">
    <property type="entry name" value="VWA"/>
    <property type="match status" value="1"/>
</dbReference>
<dbReference type="Pfam" id="PF08434">
    <property type="entry name" value="CLCA"/>
    <property type="match status" value="2"/>
</dbReference>
<accession>A0AAD1WL43</accession>
<keyword evidence="8" id="KW-0482">Metalloprotease</keyword>
<evidence type="ECO:0000256" key="10">
    <source>
        <dbReference type="ARBA" id="ARBA00023214"/>
    </source>
</evidence>
<evidence type="ECO:0000259" key="11">
    <source>
        <dbReference type="PROSITE" id="PS50234"/>
    </source>
</evidence>
<dbReference type="InterPro" id="IPR002035">
    <property type="entry name" value="VWF_A"/>
</dbReference>
<evidence type="ECO:0000313" key="13">
    <source>
        <dbReference type="Proteomes" id="UP001295444"/>
    </source>
</evidence>
<keyword evidence="13" id="KW-1185">Reference proteome</keyword>
<evidence type="ECO:0000256" key="4">
    <source>
        <dbReference type="ARBA" id="ARBA00022723"/>
    </source>
</evidence>
<keyword evidence="4" id="KW-0479">Metal-binding</keyword>